<dbReference type="Pfam" id="PF25508">
    <property type="entry name" value="TRPM2"/>
    <property type="match status" value="1"/>
</dbReference>
<dbReference type="PANTHER" id="PTHR13800:SF1">
    <property type="entry name" value="TRANSIENT RECEPTOR POTENTIAL CATION CHANNEL TRPM"/>
    <property type="match status" value="1"/>
</dbReference>
<dbReference type="GO" id="GO:0030001">
    <property type="term" value="P:metal ion transport"/>
    <property type="evidence" value="ECO:0007669"/>
    <property type="project" value="TreeGrafter"/>
</dbReference>
<evidence type="ECO:0000256" key="4">
    <source>
        <dbReference type="ARBA" id="ARBA00023136"/>
    </source>
</evidence>
<feature type="transmembrane region" description="Helical" evidence="5">
    <location>
        <begin position="317"/>
        <end position="338"/>
    </location>
</feature>
<dbReference type="PANTHER" id="PTHR13800">
    <property type="entry name" value="TRANSIENT RECEPTOR POTENTIAL CATION CHANNEL, SUBFAMILY M, MEMBER 6"/>
    <property type="match status" value="1"/>
</dbReference>
<keyword evidence="3 5" id="KW-1133">Transmembrane helix</keyword>
<evidence type="ECO:0000256" key="5">
    <source>
        <dbReference type="SAM" id="Phobius"/>
    </source>
</evidence>
<accession>A0A177AZY8</accession>
<dbReference type="InterPro" id="IPR005821">
    <property type="entry name" value="Ion_trans_dom"/>
</dbReference>
<evidence type="ECO:0000259" key="7">
    <source>
        <dbReference type="Pfam" id="PF25508"/>
    </source>
</evidence>
<dbReference type="OrthoDB" id="301415at2759"/>
<dbReference type="Gene3D" id="1.10.287.70">
    <property type="match status" value="1"/>
</dbReference>
<proteinExistence type="predicted"/>
<keyword evidence="4 5" id="KW-0472">Membrane</keyword>
<gene>
    <name evidence="8" type="ORF">A3Q56_04688</name>
</gene>
<dbReference type="Proteomes" id="UP000078046">
    <property type="component" value="Unassembled WGS sequence"/>
</dbReference>
<feature type="domain" description="TRPM-like" evidence="7">
    <location>
        <begin position="2"/>
        <end position="57"/>
    </location>
</feature>
<feature type="transmembrane region" description="Helical" evidence="5">
    <location>
        <begin position="254"/>
        <end position="274"/>
    </location>
</feature>
<dbReference type="AlphaFoldDB" id="A0A177AZY8"/>
<feature type="domain" description="Ion transport" evidence="6">
    <location>
        <begin position="190"/>
        <end position="420"/>
    </location>
</feature>
<dbReference type="GO" id="GO:0005886">
    <property type="term" value="C:plasma membrane"/>
    <property type="evidence" value="ECO:0007669"/>
    <property type="project" value="TreeGrafter"/>
</dbReference>
<evidence type="ECO:0000256" key="3">
    <source>
        <dbReference type="ARBA" id="ARBA00022989"/>
    </source>
</evidence>
<comment type="subcellular location">
    <subcellularLocation>
        <location evidence="1">Membrane</location>
        <topology evidence="1">Multi-pass membrane protein</topology>
    </subcellularLocation>
</comment>
<evidence type="ECO:0000259" key="6">
    <source>
        <dbReference type="Pfam" id="PF00520"/>
    </source>
</evidence>
<name>A0A177AZY8_9BILA</name>
<dbReference type="Pfam" id="PF00520">
    <property type="entry name" value="Ion_trans"/>
    <property type="match status" value="1"/>
</dbReference>
<dbReference type="GO" id="GO:0005261">
    <property type="term" value="F:monoatomic cation channel activity"/>
    <property type="evidence" value="ECO:0007669"/>
    <property type="project" value="TreeGrafter"/>
</dbReference>
<feature type="transmembrane region" description="Helical" evidence="5">
    <location>
        <begin position="391"/>
        <end position="410"/>
    </location>
</feature>
<evidence type="ECO:0000313" key="9">
    <source>
        <dbReference type="Proteomes" id="UP000078046"/>
    </source>
</evidence>
<feature type="transmembrane region" description="Helical" evidence="5">
    <location>
        <begin position="76"/>
        <end position="92"/>
    </location>
</feature>
<evidence type="ECO:0000256" key="1">
    <source>
        <dbReference type="ARBA" id="ARBA00004141"/>
    </source>
</evidence>
<evidence type="ECO:0000313" key="8">
    <source>
        <dbReference type="EMBL" id="OAF67589.1"/>
    </source>
</evidence>
<feature type="transmembrane region" description="Helical" evidence="5">
    <location>
        <begin position="177"/>
        <end position="202"/>
    </location>
</feature>
<sequence length="630" mass="74121">MKLTQKFSELAIELLDLYSKKNNDKTHQLLTYELSSLGKQTCLSLAASASNRDFLAHFAIQMLLHKMWMGAIRSTSYVWLKIFICIFCPLLIPKIEYKTEKEIKLLPQTEDEHFYSNRNNSSINSTYLQHDVKMKKNEIAIPLMNEAGCIINKRMEIYYDNMDKVSNLQWTKKIYEFYTAPITLFLLHTITYVAFLISYSIVVLSPISQYTTTIEFIVLFYMSSYFIDTFIYIRSLSYPSWADKFKRYYNNAWNALEIFCLTLFFFAFVVRQFSPPYGRVMYAVNVACWYIKLLDYLSVDQVLGPYVKMLFKMIQDLITWAVILMLLMLSFGVVRYSVRHENTPLSWKTLQNVFMEPYFMIYGEVYANSISIGCKPGEKCHVADWVVPLTMAVYLIICNILLVSLLIAVLNGTFEKVNKMSTIIWKSSFYDRVIMYENKSLLPPPLTIIYIMLILCKCKFWKFQNVNKGRSLSNYELINLELYLKPHELKTLYTFEQERIEERLINLKNKDLTEHIMLNRMLEKMEEMSYRMSDIQNTNTSLCDTICRLENGLENSYSDTLKNRKLMQSHHYDQNIFSTLSRNISMKLQKSNISENSKIATTTISVNDVYPTNDKKSNILKKTHKRHYSN</sequence>
<protein>
    <submittedName>
        <fullName evidence="8">Uncharacterized protein</fullName>
    </submittedName>
</protein>
<dbReference type="EMBL" id="LWCA01000622">
    <property type="protein sequence ID" value="OAF67589.1"/>
    <property type="molecule type" value="Genomic_DNA"/>
</dbReference>
<keyword evidence="9" id="KW-1185">Reference proteome</keyword>
<keyword evidence="2 5" id="KW-0812">Transmembrane</keyword>
<organism evidence="8 9">
    <name type="scientific">Intoshia linei</name>
    <dbReference type="NCBI Taxonomy" id="1819745"/>
    <lineage>
        <taxon>Eukaryota</taxon>
        <taxon>Metazoa</taxon>
        <taxon>Spiralia</taxon>
        <taxon>Lophotrochozoa</taxon>
        <taxon>Mesozoa</taxon>
        <taxon>Orthonectida</taxon>
        <taxon>Rhopaluridae</taxon>
        <taxon>Intoshia</taxon>
    </lineage>
</organism>
<evidence type="ECO:0000256" key="2">
    <source>
        <dbReference type="ARBA" id="ARBA00022692"/>
    </source>
</evidence>
<dbReference type="InterPro" id="IPR050927">
    <property type="entry name" value="TRPM"/>
</dbReference>
<reference evidence="8 9" key="1">
    <citation type="submission" date="2016-04" db="EMBL/GenBank/DDBJ databases">
        <title>The genome of Intoshia linei affirms orthonectids as highly simplified spiralians.</title>
        <authorList>
            <person name="Mikhailov K.V."/>
            <person name="Slusarev G.S."/>
            <person name="Nikitin M.A."/>
            <person name="Logacheva M.D."/>
            <person name="Penin A."/>
            <person name="Aleoshin V."/>
            <person name="Panchin Y.V."/>
        </authorList>
    </citation>
    <scope>NUCLEOTIDE SEQUENCE [LARGE SCALE GENOMIC DNA]</scope>
    <source>
        <strain evidence="8">Intl2013</strain>
        <tissue evidence="8">Whole animal</tissue>
    </source>
</reference>
<dbReference type="InterPro" id="IPR057366">
    <property type="entry name" value="TRPM-like"/>
</dbReference>
<comment type="caution">
    <text evidence="8">The sequence shown here is derived from an EMBL/GenBank/DDBJ whole genome shotgun (WGS) entry which is preliminary data.</text>
</comment>
<feature type="transmembrane region" description="Helical" evidence="5">
    <location>
        <begin position="214"/>
        <end position="233"/>
    </location>
</feature>